<dbReference type="EMBL" id="JWZX01002931">
    <property type="protein sequence ID" value="KOO25775.1"/>
    <property type="molecule type" value="Genomic_DNA"/>
</dbReference>
<protein>
    <submittedName>
        <fullName evidence="1">High light induced protein 2</fullName>
    </submittedName>
</protein>
<dbReference type="AlphaFoldDB" id="A0A0M0JH27"/>
<keyword evidence="2" id="KW-1185">Reference proteome</keyword>
<accession>A0A0M0JH27</accession>
<organism evidence="1 2">
    <name type="scientific">Chrysochromulina tobinii</name>
    <dbReference type="NCBI Taxonomy" id="1460289"/>
    <lineage>
        <taxon>Eukaryota</taxon>
        <taxon>Haptista</taxon>
        <taxon>Haptophyta</taxon>
        <taxon>Prymnesiophyceae</taxon>
        <taxon>Prymnesiales</taxon>
        <taxon>Chrysochromulinaceae</taxon>
        <taxon>Chrysochromulina</taxon>
    </lineage>
</organism>
<gene>
    <name evidence="1" type="ORF">Ctob_006256</name>
</gene>
<name>A0A0M0JH27_9EUKA</name>
<comment type="caution">
    <text evidence="1">The sequence shown here is derived from an EMBL/GenBank/DDBJ whole genome shotgun (WGS) entry which is preliminary data.</text>
</comment>
<sequence length="207" mass="22660">MPDETLVAADGTPIVHVPRLSQALTQALSDIDQAKAAAKTAVHAQASKQGDPSVVPGVVLDAATLAQLAHMQSREDVLTAGLAAHEENTKLELQRMRDDYDAKKAEQRGQMLDELERAAPRADAPISDVELQVQSAKLDALSAKWEKREKEVEYAESLRSGWGPSPERINGRFAMFFLIVGLITEYYTGQSVPQQCYTMLQTLSIVD</sequence>
<reference evidence="2" key="1">
    <citation type="journal article" date="2015" name="PLoS Genet.">
        <title>Genome Sequence and Transcriptome Analyses of Chrysochromulina tobin: Metabolic Tools for Enhanced Algal Fitness in the Prominent Order Prymnesiales (Haptophyceae).</title>
        <authorList>
            <person name="Hovde B.T."/>
            <person name="Deodato C.R."/>
            <person name="Hunsperger H.M."/>
            <person name="Ryken S.A."/>
            <person name="Yost W."/>
            <person name="Jha R.K."/>
            <person name="Patterson J."/>
            <person name="Monnat R.J. Jr."/>
            <person name="Barlow S.B."/>
            <person name="Starkenburg S.R."/>
            <person name="Cattolico R.A."/>
        </authorList>
    </citation>
    <scope>NUCLEOTIDE SEQUENCE</scope>
    <source>
        <strain evidence="2">CCMP291</strain>
    </source>
</reference>
<evidence type="ECO:0000313" key="2">
    <source>
        <dbReference type="Proteomes" id="UP000037460"/>
    </source>
</evidence>
<evidence type="ECO:0000313" key="1">
    <source>
        <dbReference type="EMBL" id="KOO25775.1"/>
    </source>
</evidence>
<dbReference type="OrthoDB" id="2019915at2759"/>
<proteinExistence type="predicted"/>
<dbReference type="Proteomes" id="UP000037460">
    <property type="component" value="Unassembled WGS sequence"/>
</dbReference>